<proteinExistence type="predicted"/>
<reference evidence="1" key="2">
    <citation type="journal article" date="2015" name="Fish Shellfish Immunol.">
        <title>Early steps in the European eel (Anguilla anguilla)-Vibrio vulnificus interaction in the gills: Role of the RtxA13 toxin.</title>
        <authorList>
            <person name="Callol A."/>
            <person name="Pajuelo D."/>
            <person name="Ebbesson L."/>
            <person name="Teles M."/>
            <person name="MacKenzie S."/>
            <person name="Amaro C."/>
        </authorList>
    </citation>
    <scope>NUCLEOTIDE SEQUENCE</scope>
</reference>
<accession>A0A0E9XGE6</accession>
<reference evidence="1" key="1">
    <citation type="submission" date="2014-11" db="EMBL/GenBank/DDBJ databases">
        <authorList>
            <person name="Amaro Gonzalez C."/>
        </authorList>
    </citation>
    <scope>NUCLEOTIDE SEQUENCE</scope>
</reference>
<sequence length="88" mass="10518">MFNVQMLFHTFIKVRLSEKLLYIKKMQVTKYLIHLKGYCIYSPKMNKPNFFFFAFILDQNLFSVLYNLHLKNTISSIKSVYGIIIRAT</sequence>
<organism evidence="1">
    <name type="scientific">Anguilla anguilla</name>
    <name type="common">European freshwater eel</name>
    <name type="synonym">Muraena anguilla</name>
    <dbReference type="NCBI Taxonomy" id="7936"/>
    <lineage>
        <taxon>Eukaryota</taxon>
        <taxon>Metazoa</taxon>
        <taxon>Chordata</taxon>
        <taxon>Craniata</taxon>
        <taxon>Vertebrata</taxon>
        <taxon>Euteleostomi</taxon>
        <taxon>Actinopterygii</taxon>
        <taxon>Neopterygii</taxon>
        <taxon>Teleostei</taxon>
        <taxon>Anguilliformes</taxon>
        <taxon>Anguillidae</taxon>
        <taxon>Anguilla</taxon>
    </lineage>
</organism>
<dbReference type="EMBL" id="GBXM01007051">
    <property type="protein sequence ID" value="JAI01527.1"/>
    <property type="molecule type" value="Transcribed_RNA"/>
</dbReference>
<evidence type="ECO:0000313" key="1">
    <source>
        <dbReference type="EMBL" id="JAI01527.1"/>
    </source>
</evidence>
<dbReference type="AlphaFoldDB" id="A0A0E9XGE6"/>
<name>A0A0E9XGE6_ANGAN</name>
<protein>
    <submittedName>
        <fullName evidence="1">Uncharacterized protein</fullName>
    </submittedName>
</protein>